<evidence type="ECO:0000313" key="2">
    <source>
        <dbReference type="Proteomes" id="UP000464524"/>
    </source>
</evidence>
<dbReference type="KEGG" id="pmes:FX988_01110"/>
<dbReference type="EMBL" id="CP047656">
    <property type="protein sequence ID" value="QHJ10888.1"/>
    <property type="molecule type" value="Genomic_DNA"/>
</dbReference>
<reference evidence="1 2" key="1">
    <citation type="submission" date="2019-12" db="EMBL/GenBank/DDBJ databases">
        <title>Genome sequencing and assembly of endphytes of Porphyra tenera.</title>
        <authorList>
            <person name="Park J.M."/>
            <person name="Shin R."/>
            <person name="Jo S.H."/>
        </authorList>
    </citation>
    <scope>NUCLEOTIDE SEQUENCE [LARGE SCALE GENOMIC DNA]</scope>
    <source>
        <strain evidence="1 2">GPM4</strain>
    </source>
</reference>
<proteinExistence type="predicted"/>
<protein>
    <submittedName>
        <fullName evidence="1">Uncharacterized protein</fullName>
    </submittedName>
</protein>
<dbReference type="Proteomes" id="UP000464524">
    <property type="component" value="Chromosome"/>
</dbReference>
<keyword evidence="2" id="KW-1185">Reference proteome</keyword>
<evidence type="ECO:0000313" key="1">
    <source>
        <dbReference type="EMBL" id="QHJ10888.1"/>
    </source>
</evidence>
<accession>A0A857JI20</accession>
<name>A0A857JI20_9ALTE</name>
<gene>
    <name evidence="1" type="ORF">FX988_01110</name>
</gene>
<dbReference type="AlphaFoldDB" id="A0A857JI20"/>
<organism evidence="1 2">
    <name type="scientific">Paraglaciecola mesophila</name>
    <dbReference type="NCBI Taxonomy" id="197222"/>
    <lineage>
        <taxon>Bacteria</taxon>
        <taxon>Pseudomonadati</taxon>
        <taxon>Pseudomonadota</taxon>
        <taxon>Gammaproteobacteria</taxon>
        <taxon>Alteromonadales</taxon>
        <taxon>Alteromonadaceae</taxon>
        <taxon>Paraglaciecola</taxon>
    </lineage>
</organism>
<sequence>MKHLAEQEMRVNLTKTDFSWHMRSLPWCNVLATLSVLTFTAVAHEGHVDKDAQLACKEKELRASCQYVKETGDNMAKVYSGFCQKISHNKMCVRNQPIKTIVLDPIEN</sequence>